<dbReference type="EMBL" id="CAJNOI010000241">
    <property type="protein sequence ID" value="CAF1204341.1"/>
    <property type="molecule type" value="Genomic_DNA"/>
</dbReference>
<sequence>MGIALKAMSAYSDKKLHCEGRACAKCGHCRDWCWCPDGDKKVYKKRNDAKCFYQYGGYPYHLGGYDHYFYDDYFGISSGDDDYDRYCSSRIGNGPLCECEDNRF</sequence>
<dbReference type="EMBL" id="CAJNOM010000578">
    <property type="protein sequence ID" value="CAF1508771.1"/>
    <property type="molecule type" value="Genomic_DNA"/>
</dbReference>
<name>A0A814WMS4_9BILA</name>
<comment type="caution">
    <text evidence="1">The sequence shown here is derived from an EMBL/GenBank/DDBJ whole genome shotgun (WGS) entry which is preliminary data.</text>
</comment>
<protein>
    <submittedName>
        <fullName evidence="1">Uncharacterized protein</fullName>
    </submittedName>
</protein>
<evidence type="ECO:0000313" key="1">
    <source>
        <dbReference type="EMBL" id="CAF1204341.1"/>
    </source>
</evidence>
<proteinExistence type="predicted"/>
<evidence type="ECO:0000313" key="4">
    <source>
        <dbReference type="Proteomes" id="UP000663877"/>
    </source>
</evidence>
<dbReference type="OrthoDB" id="10014968at2759"/>
<dbReference type="AlphaFoldDB" id="A0A814WMS4"/>
<dbReference type="Proteomes" id="UP000663832">
    <property type="component" value="Unassembled WGS sequence"/>
</dbReference>
<keyword evidence="3" id="KW-1185">Reference proteome</keyword>
<evidence type="ECO:0000313" key="3">
    <source>
        <dbReference type="Proteomes" id="UP000663832"/>
    </source>
</evidence>
<accession>A0A814WMS4</accession>
<gene>
    <name evidence="1" type="ORF">BJG266_LOCUS27093</name>
    <name evidence="2" type="ORF">QVE165_LOCUS43978</name>
</gene>
<reference evidence="1" key="1">
    <citation type="submission" date="2021-02" db="EMBL/GenBank/DDBJ databases">
        <authorList>
            <person name="Nowell W R."/>
        </authorList>
    </citation>
    <scope>NUCLEOTIDE SEQUENCE</scope>
</reference>
<dbReference type="Proteomes" id="UP000663877">
    <property type="component" value="Unassembled WGS sequence"/>
</dbReference>
<organism evidence="1 4">
    <name type="scientific">Adineta steineri</name>
    <dbReference type="NCBI Taxonomy" id="433720"/>
    <lineage>
        <taxon>Eukaryota</taxon>
        <taxon>Metazoa</taxon>
        <taxon>Spiralia</taxon>
        <taxon>Gnathifera</taxon>
        <taxon>Rotifera</taxon>
        <taxon>Eurotatoria</taxon>
        <taxon>Bdelloidea</taxon>
        <taxon>Adinetida</taxon>
        <taxon>Adinetidae</taxon>
        <taxon>Adineta</taxon>
    </lineage>
</organism>
<evidence type="ECO:0000313" key="2">
    <source>
        <dbReference type="EMBL" id="CAF1508771.1"/>
    </source>
</evidence>